<dbReference type="InterPro" id="IPR036590">
    <property type="entry name" value="SRAP-like"/>
</dbReference>
<dbReference type="AlphaFoldDB" id="K8PPM6"/>
<proteinExistence type="predicted"/>
<evidence type="ECO:0000313" key="1">
    <source>
        <dbReference type="EMBL" id="EKS41475.1"/>
    </source>
</evidence>
<organism evidence="1 2">
    <name type="scientific">Afipia broomeae ATCC 49717</name>
    <dbReference type="NCBI Taxonomy" id="883078"/>
    <lineage>
        <taxon>Bacteria</taxon>
        <taxon>Pseudomonadati</taxon>
        <taxon>Pseudomonadota</taxon>
        <taxon>Alphaproteobacteria</taxon>
        <taxon>Hyphomicrobiales</taxon>
        <taxon>Nitrobacteraceae</taxon>
        <taxon>Afipia</taxon>
    </lineage>
</organism>
<dbReference type="InterPro" id="IPR003738">
    <property type="entry name" value="SRAP"/>
</dbReference>
<dbReference type="PATRIC" id="fig|883078.3.peg.590"/>
<dbReference type="EMBL" id="AGWX01000001">
    <property type="protein sequence ID" value="EKS41475.1"/>
    <property type="molecule type" value="Genomic_DNA"/>
</dbReference>
<dbReference type="GO" id="GO:0003697">
    <property type="term" value="F:single-stranded DNA binding"/>
    <property type="evidence" value="ECO:0007669"/>
    <property type="project" value="InterPro"/>
</dbReference>
<name>K8PPM6_9BRAD</name>
<evidence type="ECO:0000313" key="2">
    <source>
        <dbReference type="Proteomes" id="UP000001096"/>
    </source>
</evidence>
<protein>
    <submittedName>
        <fullName evidence="1">Uncharacterized protein</fullName>
    </submittedName>
</protein>
<dbReference type="RefSeq" id="WP_006019274.1">
    <property type="nucleotide sequence ID" value="NZ_KB375282.1"/>
</dbReference>
<dbReference type="HOGENOM" id="CLU_2448081_0_0_5"/>
<sequence>MVTVVRSVRGCTILICGPNNAMAEIHNRMACICAKAIGQSGWAEPASNDELLALLKPCPDEWLEIFPVDKKVGNVRNKGPELVLPIGPL</sequence>
<dbReference type="Pfam" id="PF02586">
    <property type="entry name" value="SRAP"/>
    <property type="match status" value="1"/>
</dbReference>
<reference evidence="1 2" key="1">
    <citation type="submission" date="2012-04" db="EMBL/GenBank/DDBJ databases">
        <title>The Genome Sequence of Afipia broomeae ATCC 49717.</title>
        <authorList>
            <consortium name="The Broad Institute Genome Sequencing Platform"/>
            <person name="Earl A."/>
            <person name="Ward D."/>
            <person name="Feldgarden M."/>
            <person name="Gevers D."/>
            <person name="Huys G."/>
            <person name="Walker B."/>
            <person name="Young S.K."/>
            <person name="Zeng Q."/>
            <person name="Gargeya S."/>
            <person name="Fitzgerald M."/>
            <person name="Haas B."/>
            <person name="Abouelleil A."/>
            <person name="Alvarado L."/>
            <person name="Arachchi H.M."/>
            <person name="Berlin A."/>
            <person name="Chapman S.B."/>
            <person name="Goldberg J."/>
            <person name="Griggs A."/>
            <person name="Gujja S."/>
            <person name="Hansen M."/>
            <person name="Howarth C."/>
            <person name="Imamovic A."/>
            <person name="Larimer J."/>
            <person name="McCowen C."/>
            <person name="Montmayeur A."/>
            <person name="Murphy C."/>
            <person name="Neiman D."/>
            <person name="Pearson M."/>
            <person name="Priest M."/>
            <person name="Roberts A."/>
            <person name="Saif S."/>
            <person name="Shea T."/>
            <person name="Sisk P."/>
            <person name="Sykes S."/>
            <person name="Wortman J."/>
            <person name="Nusbaum C."/>
            <person name="Birren B."/>
        </authorList>
    </citation>
    <scope>NUCLEOTIDE SEQUENCE [LARGE SCALE GENOMIC DNA]</scope>
    <source>
        <strain evidence="1 2">ATCC 49717</strain>
    </source>
</reference>
<keyword evidence="2" id="KW-1185">Reference proteome</keyword>
<comment type="caution">
    <text evidence="1">The sequence shown here is derived from an EMBL/GenBank/DDBJ whole genome shotgun (WGS) entry which is preliminary data.</text>
</comment>
<dbReference type="GO" id="GO:0106300">
    <property type="term" value="P:protein-DNA covalent cross-linking repair"/>
    <property type="evidence" value="ECO:0007669"/>
    <property type="project" value="InterPro"/>
</dbReference>
<dbReference type="Proteomes" id="UP000001096">
    <property type="component" value="Unassembled WGS sequence"/>
</dbReference>
<dbReference type="Gene3D" id="3.90.1680.10">
    <property type="entry name" value="SOS response associated peptidase-like"/>
    <property type="match status" value="1"/>
</dbReference>
<accession>K8PPM6</accession>
<dbReference type="SUPFAM" id="SSF143081">
    <property type="entry name" value="BB1717-like"/>
    <property type="match status" value="1"/>
</dbReference>
<gene>
    <name evidence="1" type="ORF">HMPREF9695_00567</name>
</gene>